<keyword evidence="2" id="KW-1185">Reference proteome</keyword>
<protein>
    <recommendedName>
        <fullName evidence="3">Histone-lysine N-methyltransferase SETMAR</fullName>
    </recommendedName>
</protein>
<dbReference type="PANTHER" id="PTHR46060">
    <property type="entry name" value="MARINER MOS1 TRANSPOSASE-LIKE PROTEIN"/>
    <property type="match status" value="1"/>
</dbReference>
<dbReference type="PANTHER" id="PTHR46060:SF1">
    <property type="entry name" value="MARINER MOS1 TRANSPOSASE-LIKE PROTEIN"/>
    <property type="match status" value="1"/>
</dbReference>
<evidence type="ECO:0000313" key="1">
    <source>
        <dbReference type="EMBL" id="UYV72575.1"/>
    </source>
</evidence>
<proteinExistence type="predicted"/>
<dbReference type="EMBL" id="CP092871">
    <property type="protein sequence ID" value="UYV72575.1"/>
    <property type="molecule type" value="Genomic_DNA"/>
</dbReference>
<dbReference type="Gene3D" id="3.30.420.10">
    <property type="entry name" value="Ribonuclease H-like superfamily/Ribonuclease H"/>
    <property type="match status" value="1"/>
</dbReference>
<name>A0ABY6KYE6_9ARAC</name>
<gene>
    <name evidence="1" type="ORF">LAZ67_9003819</name>
</gene>
<dbReference type="InterPro" id="IPR036397">
    <property type="entry name" value="RNaseH_sf"/>
</dbReference>
<sequence>MESRDIIQPARIIHNATTHQRRPKAQLRGVLLHHDNARPHTSAQTLDFLANFGVYLVTHPPYSPDLAPCDYFIYKR</sequence>
<accession>A0ABY6KYE6</accession>
<evidence type="ECO:0000313" key="2">
    <source>
        <dbReference type="Proteomes" id="UP001235939"/>
    </source>
</evidence>
<organism evidence="1 2">
    <name type="scientific">Cordylochernes scorpioides</name>
    <dbReference type="NCBI Taxonomy" id="51811"/>
    <lineage>
        <taxon>Eukaryota</taxon>
        <taxon>Metazoa</taxon>
        <taxon>Ecdysozoa</taxon>
        <taxon>Arthropoda</taxon>
        <taxon>Chelicerata</taxon>
        <taxon>Arachnida</taxon>
        <taxon>Pseudoscorpiones</taxon>
        <taxon>Cheliferoidea</taxon>
        <taxon>Chernetidae</taxon>
        <taxon>Cordylochernes</taxon>
    </lineage>
</organism>
<dbReference type="Proteomes" id="UP001235939">
    <property type="component" value="Chromosome 09"/>
</dbReference>
<reference evidence="1 2" key="1">
    <citation type="submission" date="2022-01" db="EMBL/GenBank/DDBJ databases">
        <title>A chromosomal length assembly of Cordylochernes scorpioides.</title>
        <authorList>
            <person name="Zeh D."/>
            <person name="Zeh J."/>
        </authorList>
    </citation>
    <scope>NUCLEOTIDE SEQUENCE [LARGE SCALE GENOMIC DNA]</scope>
    <source>
        <strain evidence="1">IN4F17</strain>
        <tissue evidence="1">Whole Body</tissue>
    </source>
</reference>
<evidence type="ECO:0008006" key="3">
    <source>
        <dbReference type="Google" id="ProtNLM"/>
    </source>
</evidence>
<dbReference type="InterPro" id="IPR052709">
    <property type="entry name" value="Transposase-MT_Hybrid"/>
</dbReference>